<comment type="caution">
    <text evidence="2">The sequence shown here is derived from an EMBL/GenBank/DDBJ whole genome shotgun (WGS) entry which is preliminary data.</text>
</comment>
<dbReference type="Proteomes" id="UP001152130">
    <property type="component" value="Unassembled WGS sequence"/>
</dbReference>
<reference evidence="2" key="1">
    <citation type="submission" date="2022-10" db="EMBL/GenBank/DDBJ databases">
        <title>Fusarium specimens isolated from Avocado Roots.</title>
        <authorList>
            <person name="Stajich J."/>
            <person name="Roper C."/>
            <person name="Heimlech-Rivalta G."/>
        </authorList>
    </citation>
    <scope>NUCLEOTIDE SEQUENCE</scope>
    <source>
        <strain evidence="2">CF00143</strain>
    </source>
</reference>
<sequence>MDGSGNLDPSVNNFTDLLVQGSENIDSNIMAADQLNNFGYTDYYFEFDGLLDFQECYGDDEQPVDEQPVDPQLQHSNHPYDSSQPDFAEEQPRQARHSLEQPQQQLQKSPLSEICGFVQPQQPAQPSPDLSAVPSQAPAQSYQPVQCQQPVQTPRGFSAVYPQAPAQSYQHLQYQQPAQAQLKVYAVPSQALAQSHQPVQYQQPVQTQNCSSTPPNQADELPCLDPVSYGNAFNPGPYQPQFVYPEEGIEGNQAYQGPYMDSSKVNQPVWQPAYNMGYGPQANIPLQPSASRCVFCGYTLHMGLCPYVPLPGFPLPAFQGNALPQLQQQPQQPQQPQQQRPKRKFTYDDDDEIDDDDGEPPAKTTKTTKTISRRTIRAAKGKRTTKIAGKKVYPYHPWGQVAPWVTKGGFRLEYLPAGQLEDHILFEAEDLRDYLNDCPRPLTAWLQNSPSKCKGRQEDADMKCRYANCPTKYGTILHGWHRVAFDEFPEHTSDGSRDPFKMAGVMHLWCFEQCIDPQECFEKGQLMPDDRDLPHEATNRAAINRDDYKGVVPTIKRWCKKRKEVGVTPIPYPLHEDTLSWTLCNYHIQHQTNARESCRKKRNALRPDDERKTIEIIMGDLAKYVARDKLSKARTKRRHEQAKGLDVVSPPATIQRREPSRMQREPLREIASPVQRVAPPAEVDIQNPLENLHKQPDKATRARPTKTRVPSQAEDTIIVRDDADRDAPADQDVSSPASSLFGSPRASAADAQPSPLRRSSRVIEKRTP</sequence>
<feature type="compositionally biased region" description="Acidic residues" evidence="1">
    <location>
        <begin position="348"/>
        <end position="359"/>
    </location>
</feature>
<feature type="compositionally biased region" description="Low complexity" evidence="1">
    <location>
        <begin position="326"/>
        <end position="339"/>
    </location>
</feature>
<evidence type="ECO:0000313" key="2">
    <source>
        <dbReference type="EMBL" id="KAJ4010556.1"/>
    </source>
</evidence>
<proteinExistence type="predicted"/>
<organism evidence="2 3">
    <name type="scientific">Fusarium irregulare</name>
    <dbReference type="NCBI Taxonomy" id="2494466"/>
    <lineage>
        <taxon>Eukaryota</taxon>
        <taxon>Fungi</taxon>
        <taxon>Dikarya</taxon>
        <taxon>Ascomycota</taxon>
        <taxon>Pezizomycotina</taxon>
        <taxon>Sordariomycetes</taxon>
        <taxon>Hypocreomycetidae</taxon>
        <taxon>Hypocreales</taxon>
        <taxon>Nectriaceae</taxon>
        <taxon>Fusarium</taxon>
        <taxon>Fusarium incarnatum-equiseti species complex</taxon>
    </lineage>
</organism>
<accession>A0A9W8PMJ5</accession>
<feature type="compositionally biased region" description="Low complexity" evidence="1">
    <location>
        <begin position="138"/>
        <end position="149"/>
    </location>
</feature>
<dbReference type="EMBL" id="JAPDHF010000012">
    <property type="protein sequence ID" value="KAJ4010556.1"/>
    <property type="molecule type" value="Genomic_DNA"/>
</dbReference>
<feature type="region of interest" description="Disordered" evidence="1">
    <location>
        <begin position="59"/>
        <end position="106"/>
    </location>
</feature>
<gene>
    <name evidence="2" type="ORF">NW766_008428</name>
</gene>
<keyword evidence="3" id="KW-1185">Reference proteome</keyword>
<dbReference type="AlphaFoldDB" id="A0A9W8PMJ5"/>
<feature type="region of interest" description="Disordered" evidence="1">
    <location>
        <begin position="118"/>
        <end position="149"/>
    </location>
</feature>
<feature type="compositionally biased region" description="Polar residues" evidence="1">
    <location>
        <begin position="73"/>
        <end position="85"/>
    </location>
</feature>
<feature type="region of interest" description="Disordered" evidence="1">
    <location>
        <begin position="326"/>
        <end position="372"/>
    </location>
</feature>
<evidence type="ECO:0000256" key="1">
    <source>
        <dbReference type="SAM" id="MobiDB-lite"/>
    </source>
</evidence>
<evidence type="ECO:0000313" key="3">
    <source>
        <dbReference type="Proteomes" id="UP001152130"/>
    </source>
</evidence>
<feature type="compositionally biased region" description="Basic and acidic residues" evidence="1">
    <location>
        <begin position="655"/>
        <end position="668"/>
    </location>
</feature>
<feature type="compositionally biased region" description="Basic and acidic residues" evidence="1">
    <location>
        <begin position="90"/>
        <end position="99"/>
    </location>
</feature>
<name>A0A9W8PMJ5_9HYPO</name>
<feature type="region of interest" description="Disordered" evidence="1">
    <location>
        <begin position="632"/>
        <end position="768"/>
    </location>
</feature>
<feature type="compositionally biased region" description="Basic and acidic residues" evidence="1">
    <location>
        <begin position="691"/>
        <end position="700"/>
    </location>
</feature>
<feature type="compositionally biased region" description="Acidic residues" evidence="1">
    <location>
        <begin position="59"/>
        <end position="68"/>
    </location>
</feature>
<feature type="compositionally biased region" description="Basic and acidic residues" evidence="1">
    <location>
        <begin position="717"/>
        <end position="728"/>
    </location>
</feature>
<protein>
    <submittedName>
        <fullName evidence="2">Uncharacterized protein</fullName>
    </submittedName>
</protein>